<sequence>MPERLRIKGRPDRDAIERLHCEFMFPDAWMHFFARYALRRGRVSLAMTFIVLSLVGCAGLPPQAGELPHSYAIADHAGTSLGQLAQRHSDGSATNSGFRLLPEAAFALDARVALTRNAERSLDVQYYLIRNDDVGLLLLRELRDAAARGVRVRLLVDDLYTGGEEELFATLATFPNVEVRLFNPLPSRAAALPARLTLSFFSLLRINHRMHNKLLVADNSFAVSGGRNIGNEYFMRDPSANFIDVDMLSSGPIVRELSKSFDAFWNSAQVRSIGELAPLPISISMAQRRFDERARTAMSPAGLRPHDDFGRSPVGEQLMSGKLELHRASARLYADGPEKLSLEHEAAYRGSVSEGALEEIAASTESVKILSPYFIPGPRGMAVLKQLVASGGRAIVITNSLGSTDEPLAYAGYERYRPDLLKIGVTVYEVAPEGPARRKRFGDFGKSISRLHAKVALIDNQRIFVGSMNLDHRSASINTELGIVIQSPAMVKELDSLITAERHLEFAYRLRFSPDGRTQWLSHDAEGEHVVHEDVPGSFMWQRIKNWVLLPILGEELL</sequence>
<comment type="caution">
    <text evidence="3">The sequence shown here is derived from an EMBL/GenBank/DDBJ whole genome shotgun (WGS) entry which is preliminary data.</text>
</comment>
<dbReference type="RefSeq" id="WP_340335955.1">
    <property type="nucleotide sequence ID" value="NZ_JBBKZS010000005.1"/>
</dbReference>
<feature type="transmembrane region" description="Helical" evidence="1">
    <location>
        <begin position="43"/>
        <end position="61"/>
    </location>
</feature>
<dbReference type="EMBL" id="JBBKZS010000005">
    <property type="protein sequence ID" value="MEJ8855885.1"/>
    <property type="molecule type" value="Genomic_DNA"/>
</dbReference>
<dbReference type="Pfam" id="PF13091">
    <property type="entry name" value="PLDc_2"/>
    <property type="match status" value="2"/>
</dbReference>
<feature type="domain" description="PLD phosphodiesterase" evidence="2">
    <location>
        <begin position="206"/>
        <end position="233"/>
    </location>
</feature>
<accession>A0ABU8X7S2</accession>
<dbReference type="Gene3D" id="3.30.870.10">
    <property type="entry name" value="Endonuclease Chain A"/>
    <property type="match status" value="2"/>
</dbReference>
<dbReference type="InterPro" id="IPR001736">
    <property type="entry name" value="PLipase_D/transphosphatidylase"/>
</dbReference>
<keyword evidence="1" id="KW-1133">Transmembrane helix</keyword>
<feature type="domain" description="PLD phosphodiesterase" evidence="2">
    <location>
        <begin position="447"/>
        <end position="474"/>
    </location>
</feature>
<dbReference type="PROSITE" id="PS50035">
    <property type="entry name" value="PLD"/>
    <property type="match status" value="2"/>
</dbReference>
<keyword evidence="4" id="KW-1185">Reference proteome</keyword>
<keyword evidence="1" id="KW-0812">Transmembrane</keyword>
<organism evidence="3 4">
    <name type="scientific">Variovorax robiniae</name>
    <dbReference type="NCBI Taxonomy" id="1836199"/>
    <lineage>
        <taxon>Bacteria</taxon>
        <taxon>Pseudomonadati</taxon>
        <taxon>Pseudomonadota</taxon>
        <taxon>Betaproteobacteria</taxon>
        <taxon>Burkholderiales</taxon>
        <taxon>Comamonadaceae</taxon>
        <taxon>Variovorax</taxon>
    </lineage>
</organism>
<dbReference type="PANTHER" id="PTHR21248:SF12">
    <property type="entry name" value="CARDIOLIPIN SYNTHASE C"/>
    <property type="match status" value="1"/>
</dbReference>
<dbReference type="PANTHER" id="PTHR21248">
    <property type="entry name" value="CARDIOLIPIN SYNTHASE"/>
    <property type="match status" value="1"/>
</dbReference>
<dbReference type="CDD" id="cd09113">
    <property type="entry name" value="PLDc_ymdC_like_2"/>
    <property type="match status" value="1"/>
</dbReference>
<evidence type="ECO:0000256" key="1">
    <source>
        <dbReference type="SAM" id="Phobius"/>
    </source>
</evidence>
<dbReference type="CDD" id="cd09111">
    <property type="entry name" value="PLDc_ymdC_like_1"/>
    <property type="match status" value="1"/>
</dbReference>
<dbReference type="InterPro" id="IPR025202">
    <property type="entry name" value="PLD-like_dom"/>
</dbReference>
<evidence type="ECO:0000259" key="2">
    <source>
        <dbReference type="PROSITE" id="PS50035"/>
    </source>
</evidence>
<proteinExistence type="predicted"/>
<dbReference type="SUPFAM" id="SSF56024">
    <property type="entry name" value="Phospholipase D/nuclease"/>
    <property type="match status" value="2"/>
</dbReference>
<keyword evidence="1" id="KW-0472">Membrane</keyword>
<evidence type="ECO:0000313" key="4">
    <source>
        <dbReference type="Proteomes" id="UP001367030"/>
    </source>
</evidence>
<evidence type="ECO:0000313" key="3">
    <source>
        <dbReference type="EMBL" id="MEJ8855885.1"/>
    </source>
</evidence>
<reference evidence="3 4" key="1">
    <citation type="submission" date="2024-03" db="EMBL/GenBank/DDBJ databases">
        <title>Novel species of the genus Variovorax.</title>
        <authorList>
            <person name="Liu Q."/>
            <person name="Xin Y.-H."/>
        </authorList>
    </citation>
    <scope>NUCLEOTIDE SEQUENCE [LARGE SCALE GENOMIC DNA]</scope>
    <source>
        <strain evidence="3 4">KACC 18901</strain>
    </source>
</reference>
<dbReference type="Proteomes" id="UP001367030">
    <property type="component" value="Unassembled WGS sequence"/>
</dbReference>
<protein>
    <submittedName>
        <fullName evidence="3">Phospholipase D family protein</fullName>
    </submittedName>
</protein>
<gene>
    <name evidence="3" type="ORF">WKW79_14985</name>
</gene>
<dbReference type="SMART" id="SM00155">
    <property type="entry name" value="PLDc"/>
    <property type="match status" value="2"/>
</dbReference>
<name>A0ABU8X7S2_9BURK</name>